<evidence type="ECO:0000256" key="1">
    <source>
        <dbReference type="SAM" id="SignalP"/>
    </source>
</evidence>
<keyword evidence="1" id="KW-0732">Signal</keyword>
<dbReference type="EMBL" id="CAMGYJ010000003">
    <property type="protein sequence ID" value="CAI0395819.1"/>
    <property type="molecule type" value="Genomic_DNA"/>
</dbReference>
<evidence type="ECO:0000313" key="3">
    <source>
        <dbReference type="Proteomes" id="UP001154282"/>
    </source>
</evidence>
<comment type="caution">
    <text evidence="2">The sequence shown here is derived from an EMBL/GenBank/DDBJ whole genome shotgun (WGS) entry which is preliminary data.</text>
</comment>
<reference evidence="2" key="1">
    <citation type="submission" date="2022-08" db="EMBL/GenBank/DDBJ databases">
        <authorList>
            <person name="Gutierrez-Valencia J."/>
        </authorList>
    </citation>
    <scope>NUCLEOTIDE SEQUENCE</scope>
</reference>
<accession>A0AAV0IE65</accession>
<sequence length="126" mass="13941">MGSSQRLVIMFTAAVLCWSLLVVSPTANGRRLPQAPATSMDHKGNIMGSTALLPAQDDAPPPPPPPSYCIWYPTTGQGFAHRTPTRIASSRRHDDDLIQSIYLQFVFEMSMELLYQRIKVLPISSL</sequence>
<organism evidence="2 3">
    <name type="scientific">Linum tenue</name>
    <dbReference type="NCBI Taxonomy" id="586396"/>
    <lineage>
        <taxon>Eukaryota</taxon>
        <taxon>Viridiplantae</taxon>
        <taxon>Streptophyta</taxon>
        <taxon>Embryophyta</taxon>
        <taxon>Tracheophyta</taxon>
        <taxon>Spermatophyta</taxon>
        <taxon>Magnoliopsida</taxon>
        <taxon>eudicotyledons</taxon>
        <taxon>Gunneridae</taxon>
        <taxon>Pentapetalae</taxon>
        <taxon>rosids</taxon>
        <taxon>fabids</taxon>
        <taxon>Malpighiales</taxon>
        <taxon>Linaceae</taxon>
        <taxon>Linum</taxon>
    </lineage>
</organism>
<keyword evidence="3" id="KW-1185">Reference proteome</keyword>
<name>A0AAV0IE65_9ROSI</name>
<dbReference type="AlphaFoldDB" id="A0AAV0IE65"/>
<dbReference type="Proteomes" id="UP001154282">
    <property type="component" value="Unassembled WGS sequence"/>
</dbReference>
<feature type="signal peptide" evidence="1">
    <location>
        <begin position="1"/>
        <end position="29"/>
    </location>
</feature>
<proteinExistence type="predicted"/>
<protein>
    <submittedName>
        <fullName evidence="2">Uncharacterized protein</fullName>
    </submittedName>
</protein>
<gene>
    <name evidence="2" type="ORF">LITE_LOCUS8874</name>
</gene>
<feature type="chain" id="PRO_5043494098" evidence="1">
    <location>
        <begin position="30"/>
        <end position="126"/>
    </location>
</feature>
<evidence type="ECO:0000313" key="2">
    <source>
        <dbReference type="EMBL" id="CAI0395819.1"/>
    </source>
</evidence>